<evidence type="ECO:0000313" key="6">
    <source>
        <dbReference type="EMBL" id="KXZ40588.1"/>
    </source>
</evidence>
<feature type="coiled-coil region" evidence="4">
    <location>
        <begin position="173"/>
        <end position="244"/>
    </location>
</feature>
<dbReference type="STRING" id="1121328.JWYL7_1663"/>
<dbReference type="EMBL" id="LSFY01000001">
    <property type="protein sequence ID" value="KXZ40588.1"/>
    <property type="molecule type" value="Genomic_DNA"/>
</dbReference>
<proteinExistence type="inferred from homology"/>
<accession>A0A150FSN3</accession>
<comment type="subunit">
    <text evidence="2">Heterodimer of SbcC and SbcD.</text>
</comment>
<dbReference type="PATRIC" id="fig|1121328.3.peg.1674"/>
<dbReference type="PANTHER" id="PTHR32114:SF2">
    <property type="entry name" value="ABC TRANSPORTER ABCH.3"/>
    <property type="match status" value="1"/>
</dbReference>
<sequence length="440" mass="51062">MKYIKEVIIENFQSHKYTHLKFVNGLNTIIGESDKGKSAIIRAIKWVMLNEPQGNSIVRDKCSECSVTLVFNDNTTVKRVKILKGKKTITSKNIYIITYPDGTKSENENFGTDVPDEVLDACGVRILKIDKDLYEVPNFLFQLEAPFLISSTAANRSKTIGKLINANLFDCAIRDIQSDILDVSKKIRETEKNLENLKNEITKYDNLEKEEENLKKIENLISIYEKKQENIDTLKSYIKTLENIKTQKQKMKSIIYSFKDIQRCELLFKDINLKQSMLDNLLSIKNKIKTLDKNKQNLKATLDNLKNIDLAYSLLEKLNENLNTLKELNKFKQNLKLLNEKADKLRKIKITLSNIENADTLYNNLLNKIEKIEKLKQINQTYKETKEKINIGKKYLGDIETDLSRKAKLYSDYLKKMGKCPTCFSDIDNKRIDEIIFKNI</sequence>
<comment type="caution">
    <text evidence="6">The sequence shown here is derived from an EMBL/GenBank/DDBJ whole genome shotgun (WGS) entry which is preliminary data.</text>
</comment>
<dbReference type="PANTHER" id="PTHR32114">
    <property type="entry name" value="ABC TRANSPORTER ABCH.3"/>
    <property type="match status" value="1"/>
</dbReference>
<dbReference type="InterPro" id="IPR027417">
    <property type="entry name" value="P-loop_NTPase"/>
</dbReference>
<evidence type="ECO:0000256" key="2">
    <source>
        <dbReference type="ARBA" id="ARBA00011322"/>
    </source>
</evidence>
<evidence type="ECO:0000256" key="3">
    <source>
        <dbReference type="ARBA" id="ARBA00013368"/>
    </source>
</evidence>
<name>A0A150FSN3_CLOPD</name>
<reference evidence="6 8" key="1">
    <citation type="submission" date="2016-02" db="EMBL/GenBank/DDBJ databases">
        <title>Draft genome sequence for Clostridium paradoxum JW-YL-7.</title>
        <authorList>
            <person name="Utturkar S.M."/>
            <person name="Lancaster A."/>
            <person name="Poole F.L."/>
            <person name="Adams M.W."/>
            <person name="Brown S.D."/>
        </authorList>
    </citation>
    <scope>NUCLEOTIDE SEQUENCE [LARGE SCALE GENOMIC DNA]</scope>
    <source>
        <strain evidence="6 8">JW-YL-7</strain>
    </source>
</reference>
<evidence type="ECO:0000256" key="4">
    <source>
        <dbReference type="SAM" id="Coils"/>
    </source>
</evidence>
<keyword evidence="4" id="KW-0175">Coiled coil</keyword>
<dbReference type="Proteomes" id="UP000092605">
    <property type="component" value="Unassembled WGS sequence"/>
</dbReference>
<keyword evidence="9" id="KW-1185">Reference proteome</keyword>
<feature type="domain" description="Rad50/SbcC-type AAA" evidence="5">
    <location>
        <begin position="7"/>
        <end position="229"/>
    </location>
</feature>
<dbReference type="InterPro" id="IPR038729">
    <property type="entry name" value="Rad50/SbcC_AAA"/>
</dbReference>
<comment type="similarity">
    <text evidence="1">Belongs to the SMC family. SbcC subfamily.</text>
</comment>
<dbReference type="SUPFAM" id="SSF52540">
    <property type="entry name" value="P-loop containing nucleoside triphosphate hydrolases"/>
    <property type="match status" value="1"/>
</dbReference>
<dbReference type="RefSeq" id="WP_066071687.1">
    <property type="nucleotide sequence ID" value="NZ_FRBG01000004.1"/>
</dbReference>
<evidence type="ECO:0000313" key="9">
    <source>
        <dbReference type="Proteomes" id="UP000323392"/>
    </source>
</evidence>
<dbReference type="AlphaFoldDB" id="A0A150FSN3"/>
<evidence type="ECO:0000256" key="1">
    <source>
        <dbReference type="ARBA" id="ARBA00006930"/>
    </source>
</evidence>
<protein>
    <recommendedName>
        <fullName evidence="3">Nuclease SbcCD subunit C</fullName>
    </recommendedName>
</protein>
<evidence type="ECO:0000313" key="8">
    <source>
        <dbReference type="Proteomes" id="UP000092605"/>
    </source>
</evidence>
<dbReference type="EMBL" id="FRBG01000004">
    <property type="protein sequence ID" value="SHK69691.1"/>
    <property type="molecule type" value="Genomic_DNA"/>
</dbReference>
<dbReference type="OrthoDB" id="267455at2"/>
<evidence type="ECO:0000259" key="5">
    <source>
        <dbReference type="Pfam" id="PF13476"/>
    </source>
</evidence>
<feature type="coiled-coil region" evidence="4">
    <location>
        <begin position="281"/>
        <end position="388"/>
    </location>
</feature>
<dbReference type="GO" id="GO:0016887">
    <property type="term" value="F:ATP hydrolysis activity"/>
    <property type="evidence" value="ECO:0007669"/>
    <property type="project" value="InterPro"/>
</dbReference>
<organism evidence="6 8">
    <name type="scientific">Alkalithermobacter thermoalcaliphilus JW-YL-7 = DSM 7308</name>
    <dbReference type="NCBI Taxonomy" id="1121328"/>
    <lineage>
        <taxon>Bacteria</taxon>
        <taxon>Bacillati</taxon>
        <taxon>Bacillota</taxon>
        <taxon>Clostridia</taxon>
        <taxon>Peptostreptococcales</taxon>
        <taxon>Tepidibacteraceae</taxon>
        <taxon>Alkalithermobacter</taxon>
    </lineage>
</organism>
<dbReference type="Pfam" id="PF13476">
    <property type="entry name" value="AAA_23"/>
    <property type="match status" value="1"/>
</dbReference>
<dbReference type="GO" id="GO:0006302">
    <property type="term" value="P:double-strand break repair"/>
    <property type="evidence" value="ECO:0007669"/>
    <property type="project" value="InterPro"/>
</dbReference>
<reference evidence="7 9" key="2">
    <citation type="submission" date="2016-11" db="EMBL/GenBank/DDBJ databases">
        <authorList>
            <person name="Varghese N."/>
            <person name="Submissions S."/>
        </authorList>
    </citation>
    <scope>NUCLEOTIDE SEQUENCE [LARGE SCALE GENOMIC DNA]</scope>
    <source>
        <strain evidence="7 9">DSM 7308</strain>
    </source>
</reference>
<dbReference type="Proteomes" id="UP000323392">
    <property type="component" value="Unassembled WGS sequence"/>
</dbReference>
<evidence type="ECO:0000313" key="7">
    <source>
        <dbReference type="EMBL" id="SHK69691.1"/>
    </source>
</evidence>
<gene>
    <name evidence="6" type="ORF">JWYL7_1663</name>
    <name evidence="7" type="ORF">SAMN05661008_00714</name>
</gene>
<dbReference type="Gene3D" id="3.40.50.300">
    <property type="entry name" value="P-loop containing nucleotide triphosphate hydrolases"/>
    <property type="match status" value="1"/>
</dbReference>